<evidence type="ECO:0000256" key="2">
    <source>
        <dbReference type="ARBA" id="ARBA00009810"/>
    </source>
</evidence>
<evidence type="ECO:0000313" key="18">
    <source>
        <dbReference type="Proteomes" id="UP000295131"/>
    </source>
</evidence>
<keyword evidence="8 11" id="KW-0472">Membrane</keyword>
<accession>A0A4R5PHV1</accession>
<dbReference type="EMBL" id="SMSI01000004">
    <property type="protein sequence ID" value="TDH34412.1"/>
    <property type="molecule type" value="Genomic_DNA"/>
</dbReference>
<keyword evidence="6 14" id="KW-0732">Signal</keyword>
<evidence type="ECO:0000313" key="17">
    <source>
        <dbReference type="EMBL" id="TDH34412.1"/>
    </source>
</evidence>
<evidence type="ECO:0000256" key="4">
    <source>
        <dbReference type="ARBA" id="ARBA00022452"/>
    </source>
</evidence>
<dbReference type="Gene3D" id="2.40.170.20">
    <property type="entry name" value="TonB-dependent receptor, beta-barrel domain"/>
    <property type="match status" value="1"/>
</dbReference>
<evidence type="ECO:0000256" key="3">
    <source>
        <dbReference type="ARBA" id="ARBA00022448"/>
    </source>
</evidence>
<feature type="chain" id="PRO_5020836201" evidence="14">
    <location>
        <begin position="30"/>
        <end position="757"/>
    </location>
</feature>
<dbReference type="GO" id="GO:0015232">
    <property type="term" value="F:heme transmembrane transporter activity"/>
    <property type="evidence" value="ECO:0007669"/>
    <property type="project" value="InterPro"/>
</dbReference>
<dbReference type="InterPro" id="IPR012910">
    <property type="entry name" value="Plug_dom"/>
</dbReference>
<dbReference type="NCBIfam" id="TIGR01785">
    <property type="entry name" value="TonB-hemin"/>
    <property type="match status" value="1"/>
</dbReference>
<organism evidence="17 18">
    <name type="scientific">Pseudohoeflea suaedae</name>
    <dbReference type="NCBI Taxonomy" id="877384"/>
    <lineage>
        <taxon>Bacteria</taxon>
        <taxon>Pseudomonadati</taxon>
        <taxon>Pseudomonadota</taxon>
        <taxon>Alphaproteobacteria</taxon>
        <taxon>Hyphomicrobiales</taxon>
        <taxon>Rhizobiaceae</taxon>
        <taxon>Pseudohoeflea</taxon>
    </lineage>
</organism>
<evidence type="ECO:0000259" key="15">
    <source>
        <dbReference type="Pfam" id="PF00593"/>
    </source>
</evidence>
<dbReference type="InterPro" id="IPR039426">
    <property type="entry name" value="TonB-dep_rcpt-like"/>
</dbReference>
<dbReference type="GO" id="GO:0009279">
    <property type="term" value="C:cell outer membrane"/>
    <property type="evidence" value="ECO:0007669"/>
    <property type="project" value="UniProtKB-SubCell"/>
</dbReference>
<keyword evidence="3 11" id="KW-0813">Transport</keyword>
<dbReference type="PANTHER" id="PTHR30069">
    <property type="entry name" value="TONB-DEPENDENT OUTER MEMBRANE RECEPTOR"/>
    <property type="match status" value="1"/>
</dbReference>
<keyword evidence="7 12" id="KW-0798">TonB box</keyword>
<protein>
    <submittedName>
        <fullName evidence="17">TonB-dependent hemoglobin/transferrin/lactoferrin family receptor</fullName>
    </submittedName>
</protein>
<dbReference type="PROSITE" id="PS52016">
    <property type="entry name" value="TONB_DEPENDENT_REC_3"/>
    <property type="match status" value="1"/>
</dbReference>
<evidence type="ECO:0000256" key="9">
    <source>
        <dbReference type="ARBA" id="ARBA00023170"/>
    </source>
</evidence>
<evidence type="ECO:0000256" key="10">
    <source>
        <dbReference type="ARBA" id="ARBA00023237"/>
    </source>
</evidence>
<dbReference type="InterPro" id="IPR011276">
    <property type="entry name" value="TonB_haem/Hb_rcpt"/>
</dbReference>
<feature type="signal peptide" evidence="14">
    <location>
        <begin position="1"/>
        <end position="29"/>
    </location>
</feature>
<dbReference type="Gene3D" id="2.170.130.10">
    <property type="entry name" value="TonB-dependent receptor, plug domain"/>
    <property type="match status" value="1"/>
</dbReference>
<dbReference type="PANTHER" id="PTHR30069:SF29">
    <property type="entry name" value="HEMOGLOBIN AND HEMOGLOBIN-HAPTOGLOBIN-BINDING PROTEIN 1-RELATED"/>
    <property type="match status" value="1"/>
</dbReference>
<evidence type="ECO:0000256" key="7">
    <source>
        <dbReference type="ARBA" id="ARBA00023077"/>
    </source>
</evidence>
<keyword evidence="9 17" id="KW-0675">Receptor</keyword>
<feature type="short sequence motif" description="TonB box" evidence="12">
    <location>
        <begin position="41"/>
        <end position="47"/>
    </location>
</feature>
<dbReference type="CDD" id="cd01347">
    <property type="entry name" value="ligand_gated_channel"/>
    <property type="match status" value="1"/>
</dbReference>
<comment type="subcellular location">
    <subcellularLocation>
        <location evidence="1 11">Cell outer membrane</location>
        <topology evidence="1 11">Multi-pass membrane protein</topology>
    </subcellularLocation>
</comment>
<evidence type="ECO:0000256" key="13">
    <source>
        <dbReference type="RuleBase" id="RU003357"/>
    </source>
</evidence>
<dbReference type="GO" id="GO:0015344">
    <property type="term" value="F:siderophore uptake transmembrane transporter activity"/>
    <property type="evidence" value="ECO:0007669"/>
    <property type="project" value="TreeGrafter"/>
</dbReference>
<dbReference type="InterPro" id="IPR010949">
    <property type="entry name" value="TonB_Hb/transfer/lactofer_rcpt"/>
</dbReference>
<evidence type="ECO:0000256" key="1">
    <source>
        <dbReference type="ARBA" id="ARBA00004571"/>
    </source>
</evidence>
<dbReference type="RefSeq" id="WP_133285758.1">
    <property type="nucleotide sequence ID" value="NZ_SMSI01000004.1"/>
</dbReference>
<comment type="similarity">
    <text evidence="2 11 13">Belongs to the TonB-dependent receptor family.</text>
</comment>
<evidence type="ECO:0000256" key="14">
    <source>
        <dbReference type="SAM" id="SignalP"/>
    </source>
</evidence>
<evidence type="ECO:0000256" key="6">
    <source>
        <dbReference type="ARBA" id="ARBA00022729"/>
    </source>
</evidence>
<keyword evidence="4 11" id="KW-1134">Transmembrane beta strand</keyword>
<feature type="domain" description="TonB-dependent receptor-like beta-barrel" evidence="15">
    <location>
        <begin position="252"/>
        <end position="719"/>
    </location>
</feature>
<evidence type="ECO:0000256" key="11">
    <source>
        <dbReference type="PROSITE-ProRule" id="PRU01360"/>
    </source>
</evidence>
<dbReference type="InterPro" id="IPR037066">
    <property type="entry name" value="Plug_dom_sf"/>
</dbReference>
<name>A0A4R5PHV1_9HYPH</name>
<comment type="caution">
    <text evidence="17">The sequence shown here is derived from an EMBL/GenBank/DDBJ whole genome shotgun (WGS) entry which is preliminary data.</text>
</comment>
<dbReference type="PROSITE" id="PS00430">
    <property type="entry name" value="TONB_DEPENDENT_REC_1"/>
    <property type="match status" value="1"/>
</dbReference>
<sequence length="757" mass="83054">MYVRSNWRAILAGSSTLALLATLPGTAFAQAATSGATELETISVIGEGEAADKSPLTQTTDRETLDQRQVVSFEDFARRVDAGVNYNSSNKSINLRGLGDNRVLTLVDGIRQPWLTDPRDDAKGGVNAYDFDSISALDITKGADSSRYGSGALGGVINIRTLDPEDLIKDGRNFGGIVKSTYDSADESISGSAAAAVRSGDSWFMVQGGYKQGHERDNQGTIGGYEADRTIANPMDFDQGNLLAKFHQYIEGGHRLGLTAELYRRDDDTDNLLGTTSADTGTVLYEPGTLKTGEIVDRQRLSLSYDFLSPDNSDFVDEASVQLYWQKQKLNGTTHGIREIDPRMFAPGGAALFYGPPYGVYSRDNLLEQTAYGLTADASRDLALGELLHTLRFGGEAYLQQTHQYSGGIDNCPDVDWETIAQPYGPQTCRFLHTNASDMPDVDSTVLGFFVEDDIQLMDGRLTLTPGIRFDWFSHDPKSTTAYEDSPNYDPSFLRATDDFGISPKLRLAWKATSDLEVFAQWAQGFRAPSVTELYQNYGAPGSYARIGNPDLKTERSDNFEIGANYSSGDFALSATVFNSYYRDFIDTVTLAPPGGEYPVGGIQGYINRAHVNIFGVELAGRWNITNEWSTWGSLAWTEGRDTDTDEYLNSVAPLRAIIGLGYAKENWGADVSLTAASERNHVSGSGFVAPSYGVFDTTFWWEPAQVEGLKLQAGIYNIFDETYWDAVSVPNGVSDTRRDYYTEAGRSFRVSLTKTF</sequence>
<dbReference type="NCBIfam" id="TIGR01786">
    <property type="entry name" value="TonB-hemlactrns"/>
    <property type="match status" value="1"/>
</dbReference>
<reference evidence="17 18" key="1">
    <citation type="journal article" date="2013" name="Int. J. Syst. Evol. Microbiol.">
        <title>Hoeflea suaedae sp. nov., an endophytic bacterium isolated from the root of the halophyte Suaeda maritima.</title>
        <authorList>
            <person name="Chung E.J."/>
            <person name="Park J.A."/>
            <person name="Pramanik P."/>
            <person name="Bibi F."/>
            <person name="Jeon C.O."/>
            <person name="Chung Y.R."/>
        </authorList>
    </citation>
    <scope>NUCLEOTIDE SEQUENCE [LARGE SCALE GENOMIC DNA]</scope>
    <source>
        <strain evidence="17 18">YC6898</strain>
    </source>
</reference>
<dbReference type="Pfam" id="PF00593">
    <property type="entry name" value="TonB_dep_Rec_b-barrel"/>
    <property type="match status" value="1"/>
</dbReference>
<proteinExistence type="inferred from homology"/>
<keyword evidence="18" id="KW-1185">Reference proteome</keyword>
<dbReference type="SUPFAM" id="SSF56935">
    <property type="entry name" value="Porins"/>
    <property type="match status" value="1"/>
</dbReference>
<dbReference type="InterPro" id="IPR010916">
    <property type="entry name" value="TonB_box_CS"/>
</dbReference>
<dbReference type="Proteomes" id="UP000295131">
    <property type="component" value="Unassembled WGS sequence"/>
</dbReference>
<dbReference type="InterPro" id="IPR036942">
    <property type="entry name" value="Beta-barrel_TonB_sf"/>
</dbReference>
<keyword evidence="5 11" id="KW-0812">Transmembrane</keyword>
<evidence type="ECO:0000256" key="12">
    <source>
        <dbReference type="PROSITE-ProRule" id="PRU10143"/>
    </source>
</evidence>
<dbReference type="AlphaFoldDB" id="A0A4R5PHV1"/>
<dbReference type="InterPro" id="IPR000531">
    <property type="entry name" value="Beta-barrel_TonB"/>
</dbReference>
<evidence type="ECO:0000256" key="5">
    <source>
        <dbReference type="ARBA" id="ARBA00022692"/>
    </source>
</evidence>
<dbReference type="OrthoDB" id="9796221at2"/>
<gene>
    <name evidence="17" type="ORF">E2A64_17250</name>
</gene>
<evidence type="ECO:0000259" key="16">
    <source>
        <dbReference type="Pfam" id="PF07715"/>
    </source>
</evidence>
<keyword evidence="10 11" id="KW-0998">Cell outer membrane</keyword>
<feature type="domain" description="TonB-dependent receptor plug" evidence="16">
    <location>
        <begin position="57"/>
        <end position="156"/>
    </location>
</feature>
<evidence type="ECO:0000256" key="8">
    <source>
        <dbReference type="ARBA" id="ARBA00023136"/>
    </source>
</evidence>
<dbReference type="GO" id="GO:0044718">
    <property type="term" value="P:siderophore transmembrane transport"/>
    <property type="evidence" value="ECO:0007669"/>
    <property type="project" value="TreeGrafter"/>
</dbReference>
<dbReference type="Pfam" id="PF07715">
    <property type="entry name" value="Plug"/>
    <property type="match status" value="1"/>
</dbReference>